<dbReference type="Proteomes" id="UP000050564">
    <property type="component" value="Unassembled WGS sequence"/>
</dbReference>
<evidence type="ECO:0000256" key="1">
    <source>
        <dbReference type="SAM" id="Phobius"/>
    </source>
</evidence>
<dbReference type="PATRIC" id="fig|86840.3.peg.2775"/>
<dbReference type="AlphaFoldDB" id="A0A0P9LTS5"/>
<evidence type="ECO:0000313" key="3">
    <source>
        <dbReference type="EMBL" id="RMN21515.1"/>
    </source>
</evidence>
<keyword evidence="1" id="KW-0472">Membrane</keyword>
<evidence type="ECO:0000313" key="2">
    <source>
        <dbReference type="EMBL" id="KPW78881.1"/>
    </source>
</evidence>
<organism evidence="2 4">
    <name type="scientific">Pseudomonas cannabina</name>
    <dbReference type="NCBI Taxonomy" id="86840"/>
    <lineage>
        <taxon>Bacteria</taxon>
        <taxon>Pseudomonadati</taxon>
        <taxon>Pseudomonadota</taxon>
        <taxon>Gammaproteobacteria</taxon>
        <taxon>Pseudomonadales</taxon>
        <taxon>Pseudomonadaceae</taxon>
        <taxon>Pseudomonas</taxon>
    </lineage>
</organism>
<evidence type="ECO:0000313" key="4">
    <source>
        <dbReference type="Proteomes" id="UP000050564"/>
    </source>
</evidence>
<dbReference type="RefSeq" id="WP_054999193.1">
    <property type="nucleotide sequence ID" value="NZ_FNKU01000007.1"/>
</dbReference>
<proteinExistence type="predicted"/>
<reference evidence="3 5" key="2">
    <citation type="submission" date="2018-08" db="EMBL/GenBank/DDBJ databases">
        <title>Recombination of ecologically and evolutionarily significant loci maintains genetic cohesion in the Pseudomonas syringae species complex.</title>
        <authorList>
            <person name="Dillon M."/>
            <person name="Thakur S."/>
            <person name="Almeida R.N.D."/>
            <person name="Weir B.S."/>
            <person name="Guttman D.S."/>
        </authorList>
    </citation>
    <scope>NUCLEOTIDE SEQUENCE [LARGE SCALE GENOMIC DNA]</scope>
    <source>
        <strain evidence="3 5">ICMP 2821</strain>
    </source>
</reference>
<dbReference type="Proteomes" id="UP000281372">
    <property type="component" value="Unassembled WGS sequence"/>
</dbReference>
<feature type="transmembrane region" description="Helical" evidence="1">
    <location>
        <begin position="113"/>
        <end position="132"/>
    </location>
</feature>
<feature type="transmembrane region" description="Helical" evidence="1">
    <location>
        <begin position="84"/>
        <end position="101"/>
    </location>
</feature>
<dbReference type="EMBL" id="LJPX01000139">
    <property type="protein sequence ID" value="KPW78881.1"/>
    <property type="molecule type" value="Genomic_DNA"/>
</dbReference>
<dbReference type="EMBL" id="RBOW01000831">
    <property type="protein sequence ID" value="RMN21515.1"/>
    <property type="molecule type" value="Genomic_DNA"/>
</dbReference>
<evidence type="ECO:0000313" key="5">
    <source>
        <dbReference type="Proteomes" id="UP000281372"/>
    </source>
</evidence>
<gene>
    <name evidence="2" type="ORF">ALO81_200006</name>
    <name evidence="3" type="ORF">ALQ64_200018</name>
</gene>
<keyword evidence="1" id="KW-1133">Transmembrane helix</keyword>
<comment type="caution">
    <text evidence="2">The sequence shown here is derived from an EMBL/GenBank/DDBJ whole genome shotgun (WGS) entry which is preliminary data.</text>
</comment>
<keyword evidence="1" id="KW-0812">Transmembrane</keyword>
<feature type="transmembrane region" description="Helical" evidence="1">
    <location>
        <begin position="61"/>
        <end position="78"/>
    </location>
</feature>
<sequence>MSNVVKFPGQEDDPVPDNVVSFPDAKQRKACTLVRRGKGNPRKNRSFGTLCWSVVKALFKAVRYAAAFVLFMALAVPLGVLHSFKGLITFFGVVTSAILYWHDGLTYVHTAKAGAPTVYTFVTCLVLVVLAHSGKAVAEWLSEKRIAFRLFGL</sequence>
<name>A0A0P9LTS5_PSECA</name>
<accession>A0A0P9LTS5</accession>
<protein>
    <submittedName>
        <fullName evidence="2">Putative stability determinant</fullName>
    </submittedName>
</protein>
<reference evidence="2 4" key="1">
    <citation type="submission" date="2015-09" db="EMBL/GenBank/DDBJ databases">
        <title>Genome announcement of multiple Pseudomonas syringae strains.</title>
        <authorList>
            <person name="Thakur S."/>
            <person name="Wang P.W."/>
            <person name="Gong Y."/>
            <person name="Weir B.S."/>
            <person name="Guttman D.S."/>
        </authorList>
    </citation>
    <scope>NUCLEOTIDE SEQUENCE [LARGE SCALE GENOMIC DNA]</scope>
    <source>
        <strain evidence="2 4">ICMP2823</strain>
    </source>
</reference>